<dbReference type="RefSeq" id="WP_146841669.1">
    <property type="nucleotide sequence ID" value="NZ_BJWG01000002.1"/>
</dbReference>
<feature type="transmembrane region" description="Helical" evidence="1">
    <location>
        <begin position="70"/>
        <end position="93"/>
    </location>
</feature>
<proteinExistence type="predicted"/>
<dbReference type="InterPro" id="IPR003675">
    <property type="entry name" value="Rce1/LyrA-like_dom"/>
</dbReference>
<keyword evidence="3" id="KW-0645">Protease</keyword>
<evidence type="ECO:0000313" key="4">
    <source>
        <dbReference type="Proteomes" id="UP000321720"/>
    </source>
</evidence>
<keyword evidence="1" id="KW-0812">Transmembrane</keyword>
<dbReference type="Pfam" id="PF02517">
    <property type="entry name" value="Rce1-like"/>
    <property type="match status" value="1"/>
</dbReference>
<keyword evidence="4" id="KW-1185">Reference proteome</keyword>
<comment type="caution">
    <text evidence="3">The sequence shown here is derived from an EMBL/GenBank/DDBJ whole genome shotgun (WGS) entry which is preliminary data.</text>
</comment>
<keyword evidence="1" id="KW-1133">Transmembrane helix</keyword>
<sequence length="273" mass="27506">MRLLKQLGTVAGVALAGNLAVGAAGGGWVASLVLGIATGLLALLAYRWVVRRTERRRPVEVELAGARAGLGAGLLVGTAMFVGVIGAIALLGGYRVEGWGSLTGAAGLLGVAVASGVTEELLFRGVLFRVIEERAGTWVSLGFTAALFGAMHLVNPHASLWGAIAIAVEAGVMLAAAYAATRSLWLPIGLHIGWNFAQSGIFGTEVSGADTAMGLLHGVTSGPVALSGGAFGPEASVVAVLAGAAAAAVFLRLAHQRGRIVARRSRALATATV</sequence>
<dbReference type="AlphaFoldDB" id="A0A511J7T5"/>
<organism evidence="3 4">
    <name type="scientific">Cellulomonas composti</name>
    <dbReference type="NCBI Taxonomy" id="266130"/>
    <lineage>
        <taxon>Bacteria</taxon>
        <taxon>Bacillati</taxon>
        <taxon>Actinomycetota</taxon>
        <taxon>Actinomycetes</taxon>
        <taxon>Micrococcales</taxon>
        <taxon>Cellulomonadaceae</taxon>
        <taxon>Cellulomonas</taxon>
    </lineage>
</organism>
<reference evidence="3 4" key="1">
    <citation type="submission" date="2019-07" db="EMBL/GenBank/DDBJ databases">
        <title>Whole genome shotgun sequence of Cellulomonas composti NBRC 100758.</title>
        <authorList>
            <person name="Hosoyama A."/>
            <person name="Uohara A."/>
            <person name="Ohji S."/>
            <person name="Ichikawa N."/>
        </authorList>
    </citation>
    <scope>NUCLEOTIDE SEQUENCE [LARGE SCALE GENOMIC DNA]</scope>
    <source>
        <strain evidence="3 4">NBRC 100758</strain>
    </source>
</reference>
<name>A0A511J7T5_9CELL</name>
<evidence type="ECO:0000259" key="2">
    <source>
        <dbReference type="Pfam" id="PF02517"/>
    </source>
</evidence>
<evidence type="ECO:0000256" key="1">
    <source>
        <dbReference type="SAM" id="Phobius"/>
    </source>
</evidence>
<feature type="transmembrane region" description="Helical" evidence="1">
    <location>
        <begin position="192"/>
        <end position="215"/>
    </location>
</feature>
<feature type="domain" description="CAAX prenyl protease 2/Lysostaphin resistance protein A-like" evidence="2">
    <location>
        <begin position="106"/>
        <end position="196"/>
    </location>
</feature>
<keyword evidence="3" id="KW-0378">Hydrolase</keyword>
<feature type="transmembrane region" description="Helical" evidence="1">
    <location>
        <begin position="32"/>
        <end position="49"/>
    </location>
</feature>
<dbReference type="GO" id="GO:0004175">
    <property type="term" value="F:endopeptidase activity"/>
    <property type="evidence" value="ECO:0007669"/>
    <property type="project" value="UniProtKB-ARBA"/>
</dbReference>
<feature type="transmembrane region" description="Helical" evidence="1">
    <location>
        <begin position="135"/>
        <end position="154"/>
    </location>
</feature>
<dbReference type="PANTHER" id="PTHR39430:SF1">
    <property type="entry name" value="PROTEASE"/>
    <property type="match status" value="1"/>
</dbReference>
<dbReference type="PANTHER" id="PTHR39430">
    <property type="entry name" value="MEMBRANE-ASSOCIATED PROTEASE-RELATED"/>
    <property type="match status" value="1"/>
</dbReference>
<protein>
    <submittedName>
        <fullName evidence="3">CAAX amino protease</fullName>
    </submittedName>
</protein>
<dbReference type="GO" id="GO:0006508">
    <property type="term" value="P:proteolysis"/>
    <property type="evidence" value="ECO:0007669"/>
    <property type="project" value="UniProtKB-KW"/>
</dbReference>
<accession>A0A511J7T5</accession>
<feature type="transmembrane region" description="Helical" evidence="1">
    <location>
        <begin position="99"/>
        <end position="123"/>
    </location>
</feature>
<keyword evidence="1" id="KW-0472">Membrane</keyword>
<dbReference type="EMBL" id="BJWG01000002">
    <property type="protein sequence ID" value="GEL94062.1"/>
    <property type="molecule type" value="Genomic_DNA"/>
</dbReference>
<feature type="transmembrane region" description="Helical" evidence="1">
    <location>
        <begin position="235"/>
        <end position="254"/>
    </location>
</feature>
<feature type="transmembrane region" description="Helical" evidence="1">
    <location>
        <begin position="160"/>
        <end position="180"/>
    </location>
</feature>
<dbReference type="Proteomes" id="UP000321720">
    <property type="component" value="Unassembled WGS sequence"/>
</dbReference>
<dbReference type="GO" id="GO:0080120">
    <property type="term" value="P:CAAX-box protein maturation"/>
    <property type="evidence" value="ECO:0007669"/>
    <property type="project" value="UniProtKB-ARBA"/>
</dbReference>
<dbReference type="OrthoDB" id="193898at2"/>
<evidence type="ECO:0000313" key="3">
    <source>
        <dbReference type="EMBL" id="GEL94062.1"/>
    </source>
</evidence>
<gene>
    <name evidence="3" type="ORF">CCO02nite_07200</name>
</gene>